<evidence type="ECO:0000313" key="1">
    <source>
        <dbReference type="EMBL" id="EUC41413.1"/>
    </source>
</evidence>
<dbReference type="Proteomes" id="UP000054032">
    <property type="component" value="Unassembled WGS sequence"/>
</dbReference>
<dbReference type="KEGG" id="bor:COCMIDRAFT_29809"/>
<dbReference type="HOGENOM" id="CLU_1731124_0_0_1"/>
<dbReference type="RefSeq" id="XP_007692065.1">
    <property type="nucleotide sequence ID" value="XM_007693875.1"/>
</dbReference>
<dbReference type="EMBL" id="KI964104">
    <property type="protein sequence ID" value="EUC41413.1"/>
    <property type="molecule type" value="Genomic_DNA"/>
</dbReference>
<sequence length="151" mass="16382">MIPETQSTSAPEWRSRPTRAGTWVVSLLRTACRGRHHVLSQGAGHIGQPSLPPRFLYTHLQAQSLVHVPSACRGQGGMSTDPDLLPTWQPWLGHGVVAICLLRAASPHPRMQETAFAIMSCLIGCKPSRPQSANPLSAADVKMFFALDNVP</sequence>
<gene>
    <name evidence="1" type="ORF">COCMIDRAFT_29809</name>
</gene>
<name>W6YV39_COCMI</name>
<protein>
    <submittedName>
        <fullName evidence="1">Uncharacterized protein</fullName>
    </submittedName>
</protein>
<accession>W6YV39</accession>
<dbReference type="GeneID" id="19121572"/>
<keyword evidence="2" id="KW-1185">Reference proteome</keyword>
<reference evidence="1 2" key="1">
    <citation type="journal article" date="2013" name="PLoS Genet.">
        <title>Comparative genome structure, secondary metabolite, and effector coding capacity across Cochliobolus pathogens.</title>
        <authorList>
            <person name="Condon B.J."/>
            <person name="Leng Y."/>
            <person name="Wu D."/>
            <person name="Bushley K.E."/>
            <person name="Ohm R.A."/>
            <person name="Otillar R."/>
            <person name="Martin J."/>
            <person name="Schackwitz W."/>
            <person name="Grimwood J."/>
            <person name="MohdZainudin N."/>
            <person name="Xue C."/>
            <person name="Wang R."/>
            <person name="Manning V.A."/>
            <person name="Dhillon B."/>
            <person name="Tu Z.J."/>
            <person name="Steffenson B.J."/>
            <person name="Salamov A."/>
            <person name="Sun H."/>
            <person name="Lowry S."/>
            <person name="LaButti K."/>
            <person name="Han J."/>
            <person name="Copeland A."/>
            <person name="Lindquist E."/>
            <person name="Barry K."/>
            <person name="Schmutz J."/>
            <person name="Baker S.E."/>
            <person name="Ciuffetti L.M."/>
            <person name="Grigoriev I.V."/>
            <person name="Zhong S."/>
            <person name="Turgeon B.G."/>
        </authorList>
    </citation>
    <scope>NUCLEOTIDE SEQUENCE [LARGE SCALE GENOMIC DNA]</scope>
    <source>
        <strain evidence="1 2">ATCC 44560</strain>
    </source>
</reference>
<proteinExistence type="predicted"/>
<organism evidence="1 2">
    <name type="scientific">Bipolaris oryzae ATCC 44560</name>
    <dbReference type="NCBI Taxonomy" id="930090"/>
    <lineage>
        <taxon>Eukaryota</taxon>
        <taxon>Fungi</taxon>
        <taxon>Dikarya</taxon>
        <taxon>Ascomycota</taxon>
        <taxon>Pezizomycotina</taxon>
        <taxon>Dothideomycetes</taxon>
        <taxon>Pleosporomycetidae</taxon>
        <taxon>Pleosporales</taxon>
        <taxon>Pleosporineae</taxon>
        <taxon>Pleosporaceae</taxon>
        <taxon>Bipolaris</taxon>
    </lineage>
</organism>
<evidence type="ECO:0000313" key="2">
    <source>
        <dbReference type="Proteomes" id="UP000054032"/>
    </source>
</evidence>
<dbReference type="AlphaFoldDB" id="W6YV39"/>